<protein>
    <submittedName>
        <fullName evidence="4">ABC transporter substrate-binding protein</fullName>
    </submittedName>
</protein>
<evidence type="ECO:0000256" key="2">
    <source>
        <dbReference type="ARBA" id="ARBA00022729"/>
    </source>
</evidence>
<keyword evidence="5" id="KW-1185">Reference proteome</keyword>
<feature type="domain" description="Leucine-binding protein" evidence="3">
    <location>
        <begin position="31"/>
        <end position="369"/>
    </location>
</feature>
<dbReference type="PANTHER" id="PTHR30483:SF38">
    <property type="entry name" value="BLR7848 PROTEIN"/>
    <property type="match status" value="1"/>
</dbReference>
<dbReference type="InterPro" id="IPR051010">
    <property type="entry name" value="BCAA_transport"/>
</dbReference>
<name>A0ABS8C950_9BURK</name>
<comment type="caution">
    <text evidence="4">The sequence shown here is derived from an EMBL/GenBank/DDBJ whole genome shotgun (WGS) entry which is preliminary data.</text>
</comment>
<dbReference type="InterPro" id="IPR028081">
    <property type="entry name" value="Leu-bd"/>
</dbReference>
<dbReference type="Gene3D" id="3.40.50.2300">
    <property type="match status" value="2"/>
</dbReference>
<dbReference type="InterPro" id="IPR028082">
    <property type="entry name" value="Peripla_BP_I"/>
</dbReference>
<sequence>MKRLLTAWRGCVLSAGLFAMALPIGARADLNVGVILSLTGPGASLGLPEQNAVQLWPQTLAGEKVNVTLLNDATDVTQASRAASKLVSENNVDVIIGSSLTPPSLAITEVAAQQGTPVISLGGGSAIVLPQDGHRKWAFKVSAPEKYAVEPILRHMKDNGVTSVGAIAITTAYGEGYVQTLQQLAPEFGIEIAGVERYNQTDQSVTAQISKLAQKKPGAIFIISAGTPGALPQIELNKRGYKGLVYQTQGVANNDYLRVGGKDIEGAYIAFSPLMVAAQLDESNPIRARALDFIKLYEDKFGEGSAGIFAASAWDAMLILEHALPEALKVAKPGTPEFRKALRDAIENSRDVTTSTAVYNFSEQDHNGVDERSQVLARIEQGKWVYVK</sequence>
<gene>
    <name evidence="4" type="ORF">H0484_02095</name>
</gene>
<accession>A0ABS8C950</accession>
<keyword evidence="2" id="KW-0732">Signal</keyword>
<evidence type="ECO:0000313" key="5">
    <source>
        <dbReference type="Proteomes" id="UP000776983"/>
    </source>
</evidence>
<evidence type="ECO:0000259" key="3">
    <source>
        <dbReference type="Pfam" id="PF13458"/>
    </source>
</evidence>
<evidence type="ECO:0000256" key="1">
    <source>
        <dbReference type="ARBA" id="ARBA00010062"/>
    </source>
</evidence>
<dbReference type="RefSeq" id="WP_226952778.1">
    <property type="nucleotide sequence ID" value="NZ_JACDXW010000001.1"/>
</dbReference>
<organism evidence="4 5">
    <name type="scientific">Mesopusillimonas faecipullorum</name>
    <dbReference type="NCBI Taxonomy" id="2755040"/>
    <lineage>
        <taxon>Bacteria</taxon>
        <taxon>Pseudomonadati</taxon>
        <taxon>Pseudomonadota</taxon>
        <taxon>Betaproteobacteria</taxon>
        <taxon>Burkholderiales</taxon>
        <taxon>Alcaligenaceae</taxon>
        <taxon>Mesopusillimonas</taxon>
    </lineage>
</organism>
<dbReference type="SUPFAM" id="SSF53822">
    <property type="entry name" value="Periplasmic binding protein-like I"/>
    <property type="match status" value="1"/>
</dbReference>
<dbReference type="CDD" id="cd06333">
    <property type="entry name" value="PBP1_ABC_RPA1789-like"/>
    <property type="match status" value="1"/>
</dbReference>
<comment type="similarity">
    <text evidence="1">Belongs to the leucine-binding protein family.</text>
</comment>
<dbReference type="Pfam" id="PF13458">
    <property type="entry name" value="Peripla_BP_6"/>
    <property type="match status" value="1"/>
</dbReference>
<dbReference type="Proteomes" id="UP000776983">
    <property type="component" value="Unassembled WGS sequence"/>
</dbReference>
<evidence type="ECO:0000313" key="4">
    <source>
        <dbReference type="EMBL" id="MCB5362549.1"/>
    </source>
</evidence>
<dbReference type="EMBL" id="JACDXW010000001">
    <property type="protein sequence ID" value="MCB5362549.1"/>
    <property type="molecule type" value="Genomic_DNA"/>
</dbReference>
<proteinExistence type="inferred from homology"/>
<dbReference type="PANTHER" id="PTHR30483">
    <property type="entry name" value="LEUCINE-SPECIFIC-BINDING PROTEIN"/>
    <property type="match status" value="1"/>
</dbReference>
<reference evidence="4 5" key="1">
    <citation type="submission" date="2020-07" db="EMBL/GenBank/DDBJ databases">
        <title>Pusillimonas sp. nov., isolated from poultry manure in Taiwan.</title>
        <authorList>
            <person name="Lin S.-Y."/>
            <person name="Tang Y.-S."/>
            <person name="Young C.-C."/>
        </authorList>
    </citation>
    <scope>NUCLEOTIDE SEQUENCE [LARGE SCALE GENOMIC DNA]</scope>
    <source>
        <strain evidence="4 5">CC-YST705</strain>
    </source>
</reference>